<dbReference type="KEGG" id="gaw:V144x_32850"/>
<evidence type="ECO:0000313" key="3">
    <source>
        <dbReference type="Proteomes" id="UP000318704"/>
    </source>
</evidence>
<dbReference type="SUPFAM" id="SSF54909">
    <property type="entry name" value="Dimeric alpha+beta barrel"/>
    <property type="match status" value="1"/>
</dbReference>
<dbReference type="Proteomes" id="UP000318704">
    <property type="component" value="Chromosome"/>
</dbReference>
<keyword evidence="2" id="KW-0503">Monooxygenase</keyword>
<feature type="domain" description="ABM" evidence="1">
    <location>
        <begin position="16"/>
        <end position="76"/>
    </location>
</feature>
<dbReference type="InterPro" id="IPR011008">
    <property type="entry name" value="Dimeric_a/b-barrel"/>
</dbReference>
<dbReference type="Pfam" id="PF03992">
    <property type="entry name" value="ABM"/>
    <property type="match status" value="1"/>
</dbReference>
<accession>A0A517VXR6</accession>
<organism evidence="2 3">
    <name type="scientific">Gimesia aquarii</name>
    <dbReference type="NCBI Taxonomy" id="2527964"/>
    <lineage>
        <taxon>Bacteria</taxon>
        <taxon>Pseudomonadati</taxon>
        <taxon>Planctomycetota</taxon>
        <taxon>Planctomycetia</taxon>
        <taxon>Planctomycetales</taxon>
        <taxon>Planctomycetaceae</taxon>
        <taxon>Gimesia</taxon>
    </lineage>
</organism>
<dbReference type="InterPro" id="IPR007138">
    <property type="entry name" value="ABM_dom"/>
</dbReference>
<keyword evidence="2" id="KW-0560">Oxidoreductase</keyword>
<dbReference type="Gene3D" id="3.30.70.100">
    <property type="match status" value="1"/>
</dbReference>
<proteinExistence type="predicted"/>
<dbReference type="EMBL" id="CP037920">
    <property type="protein sequence ID" value="QDT97803.1"/>
    <property type="molecule type" value="Genomic_DNA"/>
</dbReference>
<evidence type="ECO:0000259" key="1">
    <source>
        <dbReference type="Pfam" id="PF03992"/>
    </source>
</evidence>
<reference evidence="2 3" key="1">
    <citation type="submission" date="2019-03" db="EMBL/GenBank/DDBJ databases">
        <title>Deep-cultivation of Planctomycetes and their phenomic and genomic characterization uncovers novel biology.</title>
        <authorList>
            <person name="Wiegand S."/>
            <person name="Jogler M."/>
            <person name="Boedeker C."/>
            <person name="Pinto D."/>
            <person name="Vollmers J."/>
            <person name="Rivas-Marin E."/>
            <person name="Kohn T."/>
            <person name="Peeters S.H."/>
            <person name="Heuer A."/>
            <person name="Rast P."/>
            <person name="Oberbeckmann S."/>
            <person name="Bunk B."/>
            <person name="Jeske O."/>
            <person name="Meyerdierks A."/>
            <person name="Storesund J.E."/>
            <person name="Kallscheuer N."/>
            <person name="Luecker S."/>
            <person name="Lage O.M."/>
            <person name="Pohl T."/>
            <person name="Merkel B.J."/>
            <person name="Hornburger P."/>
            <person name="Mueller R.-W."/>
            <person name="Bruemmer F."/>
            <person name="Labrenz M."/>
            <person name="Spormann A.M."/>
            <person name="Op den Camp H."/>
            <person name="Overmann J."/>
            <person name="Amann R."/>
            <person name="Jetten M.S.M."/>
            <person name="Mascher T."/>
            <person name="Medema M.H."/>
            <person name="Devos D.P."/>
            <person name="Kaster A.-K."/>
            <person name="Ovreas L."/>
            <person name="Rohde M."/>
            <person name="Galperin M.Y."/>
            <person name="Jogler C."/>
        </authorList>
    </citation>
    <scope>NUCLEOTIDE SEQUENCE [LARGE SCALE GENOMIC DNA]</scope>
    <source>
        <strain evidence="2 3">V144</strain>
    </source>
</reference>
<sequence length="98" mass="11315">MSFVAISKVKYPDSLKEEIHNIGLQMVPIAKQQPGFISIRFHQAHESNVTMMYWEWESKSNHDSCMASDAWADIMEQSKPVFEAEGTKFSIETYERLA</sequence>
<dbReference type="GO" id="GO:0004497">
    <property type="term" value="F:monooxygenase activity"/>
    <property type="evidence" value="ECO:0007669"/>
    <property type="project" value="UniProtKB-KW"/>
</dbReference>
<dbReference type="AlphaFoldDB" id="A0A517VXR6"/>
<name>A0A517VXR6_9PLAN</name>
<evidence type="ECO:0000313" key="2">
    <source>
        <dbReference type="EMBL" id="QDT97803.1"/>
    </source>
</evidence>
<gene>
    <name evidence="2" type="ORF">V144x_32850</name>
</gene>
<dbReference type="RefSeq" id="WP_144986098.1">
    <property type="nucleotide sequence ID" value="NZ_CP037920.1"/>
</dbReference>
<protein>
    <submittedName>
        <fullName evidence="2">Antibiotic biosynthesis monooxygenase</fullName>
    </submittedName>
</protein>